<accession>A0A1Y1CIM5</accession>
<feature type="coiled-coil region" evidence="1">
    <location>
        <begin position="133"/>
        <end position="167"/>
    </location>
</feature>
<dbReference type="Pfam" id="PF17561">
    <property type="entry name" value="TssO"/>
    <property type="match status" value="1"/>
</dbReference>
<dbReference type="AlphaFoldDB" id="A0A1Y1CIM5"/>
<sequence>MKSLNVKQRRKAFISFLLLFLLTSSLVVVIVFFNLKVPEKENRYLHNRLNYLSIEKTQTNNFADKMDKVKGLIDSIGIKGTNIEFTDQLISTELAVMRTKFIAGDSTSHVGMYNNIILTYLELKEAKIELLNLEDAKTDIESYVDIIEELKDKLEAKQRDLDIYRHNAK</sequence>
<reference evidence="4" key="2">
    <citation type="journal article" date="2020" name="Antonie Van Leeuwenhoek">
        <title>Labilibaculum antarcticum sp. nov., a novel facultative anaerobic, psychrotorelant bacterium isolated from marine sediment of Antarctica.</title>
        <authorList>
            <person name="Watanabe M."/>
            <person name="Kojima H."/>
            <person name="Fukui M."/>
        </authorList>
    </citation>
    <scope>NUCLEOTIDE SEQUENCE [LARGE SCALE GENOMIC DNA]</scope>
    <source>
        <strain evidence="4">SPP2</strain>
    </source>
</reference>
<gene>
    <name evidence="3" type="ORF">ALGA_1876</name>
</gene>
<evidence type="ECO:0000256" key="1">
    <source>
        <dbReference type="SAM" id="Coils"/>
    </source>
</evidence>
<dbReference type="KEGG" id="mbas:ALGA_1876"/>
<protein>
    <recommendedName>
        <fullName evidence="5">Type VI secretion system transmembrane protein TssO</fullName>
    </recommendedName>
</protein>
<proteinExistence type="predicted"/>
<evidence type="ECO:0000313" key="3">
    <source>
        <dbReference type="EMBL" id="BAX80236.1"/>
    </source>
</evidence>
<dbReference type="InterPro" id="IPR039449">
    <property type="entry name" value="TssO"/>
</dbReference>
<keyword evidence="2" id="KW-1133">Transmembrane helix</keyword>
<keyword evidence="2" id="KW-0472">Membrane</keyword>
<evidence type="ECO:0000313" key="4">
    <source>
        <dbReference type="Proteomes" id="UP000218267"/>
    </source>
</evidence>
<keyword evidence="2" id="KW-0812">Transmembrane</keyword>
<keyword evidence="1" id="KW-0175">Coiled coil</keyword>
<keyword evidence="4" id="KW-1185">Reference proteome</keyword>
<organism evidence="3 4">
    <name type="scientific">Labilibaculum antarcticum</name>
    <dbReference type="NCBI Taxonomy" id="1717717"/>
    <lineage>
        <taxon>Bacteria</taxon>
        <taxon>Pseudomonadati</taxon>
        <taxon>Bacteroidota</taxon>
        <taxon>Bacteroidia</taxon>
        <taxon>Marinilabiliales</taxon>
        <taxon>Marinifilaceae</taxon>
        <taxon>Labilibaculum</taxon>
    </lineage>
</organism>
<feature type="transmembrane region" description="Helical" evidence="2">
    <location>
        <begin position="12"/>
        <end position="33"/>
    </location>
</feature>
<reference evidence="3 4" key="1">
    <citation type="journal article" date="2018" name="Mar. Genomics">
        <title>Complete genome sequence of Marinifilaceae bacterium strain SPP2, isolated from the Antarctic marine sediment.</title>
        <authorList>
            <person name="Watanabe M."/>
            <person name="Kojima H."/>
            <person name="Fukui M."/>
        </authorList>
    </citation>
    <scope>NUCLEOTIDE SEQUENCE [LARGE SCALE GENOMIC DNA]</scope>
    <source>
        <strain evidence="3 4">SPP2</strain>
    </source>
</reference>
<dbReference type="EMBL" id="AP018042">
    <property type="protein sequence ID" value="BAX80236.1"/>
    <property type="molecule type" value="Genomic_DNA"/>
</dbReference>
<name>A0A1Y1CIM5_9BACT</name>
<dbReference type="Proteomes" id="UP000218267">
    <property type="component" value="Chromosome"/>
</dbReference>
<dbReference type="RefSeq" id="WP_096429098.1">
    <property type="nucleotide sequence ID" value="NZ_AP018042.1"/>
</dbReference>
<evidence type="ECO:0008006" key="5">
    <source>
        <dbReference type="Google" id="ProtNLM"/>
    </source>
</evidence>
<evidence type="ECO:0000256" key="2">
    <source>
        <dbReference type="SAM" id="Phobius"/>
    </source>
</evidence>
<dbReference type="OrthoDB" id="656843at2"/>